<proteinExistence type="predicted"/>
<comment type="caution">
    <text evidence="3">The sequence shown here is derived from an EMBL/GenBank/DDBJ whole genome shotgun (WGS) entry which is preliminary data.</text>
</comment>
<evidence type="ECO:0000259" key="2">
    <source>
        <dbReference type="Pfam" id="PF24523"/>
    </source>
</evidence>
<dbReference type="InterPro" id="IPR056016">
    <property type="entry name" value="DUF7595"/>
</dbReference>
<feature type="non-terminal residue" evidence="3">
    <location>
        <position position="1"/>
    </location>
</feature>
<dbReference type="Proteomes" id="UP000324897">
    <property type="component" value="Chromosome 5"/>
</dbReference>
<gene>
    <name evidence="3" type="ORF">EJB05_05474</name>
</gene>
<dbReference type="AlphaFoldDB" id="A0A5J9WFC6"/>
<feature type="domain" description="DUF7595" evidence="2">
    <location>
        <begin position="130"/>
        <end position="429"/>
    </location>
</feature>
<reference evidence="3 4" key="1">
    <citation type="journal article" date="2019" name="Sci. Rep.">
        <title>A high-quality genome of Eragrostis curvula grass provides insights into Poaceae evolution and supports new strategies to enhance forage quality.</title>
        <authorList>
            <person name="Carballo J."/>
            <person name="Santos B.A.C.M."/>
            <person name="Zappacosta D."/>
            <person name="Garbus I."/>
            <person name="Selva J.P."/>
            <person name="Gallo C.A."/>
            <person name="Diaz A."/>
            <person name="Albertini E."/>
            <person name="Caccamo M."/>
            <person name="Echenique V."/>
        </authorList>
    </citation>
    <scope>NUCLEOTIDE SEQUENCE [LARGE SCALE GENOMIC DNA]</scope>
    <source>
        <strain evidence="4">cv. Victoria</strain>
        <tissue evidence="3">Leaf</tissue>
    </source>
</reference>
<evidence type="ECO:0000313" key="4">
    <source>
        <dbReference type="Proteomes" id="UP000324897"/>
    </source>
</evidence>
<dbReference type="Gramene" id="TVU45964">
    <property type="protein sequence ID" value="TVU45964"/>
    <property type="gene ID" value="EJB05_05474"/>
</dbReference>
<dbReference type="PANTHER" id="PTHR35828">
    <property type="entry name" value="OS08G0203800 PROTEIN-RELATED"/>
    <property type="match status" value="1"/>
</dbReference>
<accession>A0A5J9WFC6</accession>
<name>A0A5J9WFC6_9POAL</name>
<dbReference type="OrthoDB" id="694444at2759"/>
<evidence type="ECO:0000256" key="1">
    <source>
        <dbReference type="SAM" id="MobiDB-lite"/>
    </source>
</evidence>
<dbReference type="EMBL" id="RWGY01000004">
    <property type="protein sequence ID" value="TVU45964.1"/>
    <property type="molecule type" value="Genomic_DNA"/>
</dbReference>
<dbReference type="SUPFAM" id="SSF81383">
    <property type="entry name" value="F-box domain"/>
    <property type="match status" value="1"/>
</dbReference>
<dbReference type="PANTHER" id="PTHR35828:SF22">
    <property type="entry name" value="OS10G0103633 PROTEIN"/>
    <property type="match status" value="1"/>
</dbReference>
<organism evidence="3 4">
    <name type="scientific">Eragrostis curvula</name>
    <name type="common">weeping love grass</name>
    <dbReference type="NCBI Taxonomy" id="38414"/>
    <lineage>
        <taxon>Eukaryota</taxon>
        <taxon>Viridiplantae</taxon>
        <taxon>Streptophyta</taxon>
        <taxon>Embryophyta</taxon>
        <taxon>Tracheophyta</taxon>
        <taxon>Spermatophyta</taxon>
        <taxon>Magnoliopsida</taxon>
        <taxon>Liliopsida</taxon>
        <taxon>Poales</taxon>
        <taxon>Poaceae</taxon>
        <taxon>PACMAD clade</taxon>
        <taxon>Chloridoideae</taxon>
        <taxon>Eragrostideae</taxon>
        <taxon>Eragrostidinae</taxon>
        <taxon>Eragrostis</taxon>
    </lineage>
</organism>
<feature type="region of interest" description="Disordered" evidence="1">
    <location>
        <begin position="1"/>
        <end position="30"/>
    </location>
</feature>
<keyword evidence="4" id="KW-1185">Reference proteome</keyword>
<evidence type="ECO:0000313" key="3">
    <source>
        <dbReference type="EMBL" id="TVU45964.1"/>
    </source>
</evidence>
<dbReference type="Pfam" id="PF24523">
    <property type="entry name" value="DUF7595"/>
    <property type="match status" value="1"/>
</dbReference>
<sequence length="429" mass="47037">MSPDSPRKRLRALAAAAPPPPPEPDTQARTLPSDIVLEIVSRTDAATIVRSAACCKPLRRDILSPGFIRRVCQDPGGVVPAFLLGFLHAYDKTSRTPRPPAPFTLVHPVTPAAAAFSGNHVVPRLSRGAGADLLRRYEPLASRRSLVVLGRLNVRRPWKTDICVYNPIAGDRDFLPRPPGIAYVPIHMYVLLTAADGVGCSFLLLAADFMEFRSSGAIKIQTVSSDAADRKWAPLTVATHPRPPGSFLYPCCGSVVLGTLIHWLMYGDKVSLIITYGVGTTTVGSIELPSLPNGCKMFNLHLTSSPDGKLKLLMSDRLTVSIWQSTAADGWERQAVIDVEAIVWSLLPELPQERRLIKFEGSGVGSGAVLLRPAARNYFLGDRKEDKFVFLDLVTKDMRGFTNRKNCIYSRPYTYELDLASRLSAMKSF</sequence>
<dbReference type="InterPro" id="IPR036047">
    <property type="entry name" value="F-box-like_dom_sf"/>
</dbReference>
<protein>
    <recommendedName>
        <fullName evidence="2">DUF7595 domain-containing protein</fullName>
    </recommendedName>
</protein>